<gene>
    <name evidence="2" type="primary">bacC</name>
</gene>
<feature type="transmembrane region" description="Helical" evidence="1">
    <location>
        <begin position="134"/>
        <end position="155"/>
    </location>
</feature>
<evidence type="ECO:0000256" key="1">
    <source>
        <dbReference type="SAM" id="Phobius"/>
    </source>
</evidence>
<dbReference type="AlphaFoldDB" id="A0A7D5DQR1"/>
<dbReference type="InterPro" id="IPR002798">
    <property type="entry name" value="SpoIIM-like"/>
</dbReference>
<dbReference type="Pfam" id="PF01944">
    <property type="entry name" value="SpoIIM"/>
    <property type="match status" value="1"/>
</dbReference>
<organism evidence="2">
    <name type="scientific">Bacillus sp. Xin1</name>
    <dbReference type="NCBI Taxonomy" id="2740676"/>
    <lineage>
        <taxon>Bacteria</taxon>
        <taxon>Bacillati</taxon>
        <taxon>Bacillota</taxon>
        <taxon>Bacilli</taxon>
        <taxon>Bacillales</taxon>
        <taxon>Bacillaceae</taxon>
        <taxon>Bacillus</taxon>
    </lineage>
</organism>
<name>A0A7D5DQR1_9BACI</name>
<feature type="transmembrane region" description="Helical" evidence="1">
    <location>
        <begin position="41"/>
        <end position="67"/>
    </location>
</feature>
<sequence>MISIIIGFIIGFINKSNGTLKQIIETKGFFINFYEIFIHNLWVAILIILLSFLIYIGGTFVVFSNFIIFGESLYMAMNLSYKKTISIYLHGIFEIPAIIIALFISYSISTFLIKKLKDEDFSVLNNFKKLKKHFIIMIILFIIGATIESFTLNIML</sequence>
<keyword evidence="1" id="KW-0812">Transmembrane</keyword>
<protein>
    <submittedName>
        <fullName evidence="2">BacC</fullName>
    </submittedName>
</protein>
<feature type="transmembrane region" description="Helical" evidence="1">
    <location>
        <begin position="87"/>
        <end position="113"/>
    </location>
</feature>
<dbReference type="RefSeq" id="WP_174103649.1">
    <property type="nucleotide sequence ID" value="NZ_JABUAE010000060.1"/>
</dbReference>
<evidence type="ECO:0000313" key="2">
    <source>
        <dbReference type="EMBL" id="QLA09669.1"/>
    </source>
</evidence>
<keyword evidence="1" id="KW-0472">Membrane</keyword>
<reference evidence="2" key="1">
    <citation type="submission" date="2020-06" db="EMBL/GenBank/DDBJ databases">
        <title>Identification and characterization of a novel circular bacteriocin, bacicyclicin XIN-1 from Bacillus xiangshan Xin1.</title>
        <authorList>
            <person name="Xin B."/>
        </authorList>
    </citation>
    <scope>NUCLEOTIDE SEQUENCE</scope>
    <source>
        <strain evidence="2">Xin1</strain>
    </source>
</reference>
<proteinExistence type="predicted"/>
<dbReference type="EMBL" id="MT588114">
    <property type="protein sequence ID" value="QLA09669.1"/>
    <property type="molecule type" value="Genomic_DNA"/>
</dbReference>
<keyword evidence="1" id="KW-1133">Transmembrane helix</keyword>
<accession>A0A7D5DQR1</accession>